<evidence type="ECO:0000256" key="4">
    <source>
        <dbReference type="ARBA" id="ARBA00022643"/>
    </source>
</evidence>
<accession>A0A5C7AYG7</accession>
<dbReference type="Pfam" id="PF00881">
    <property type="entry name" value="Nitroreductase"/>
    <property type="match status" value="1"/>
</dbReference>
<dbReference type="RefSeq" id="WP_147130886.1">
    <property type="nucleotide sequence ID" value="NZ_VOSC01000007.1"/>
</dbReference>
<name>A0A5C7AYG7_9FLAO</name>
<dbReference type="AlphaFoldDB" id="A0A5C7AYG7"/>
<comment type="caution">
    <text evidence="8">The sequence shown here is derived from an EMBL/GenBank/DDBJ whole genome shotgun (WGS) entry which is preliminary data.</text>
</comment>
<dbReference type="Proteomes" id="UP000321790">
    <property type="component" value="Unassembled WGS sequence"/>
</dbReference>
<feature type="domain" description="Nitroreductase" evidence="7">
    <location>
        <begin position="7"/>
        <end position="185"/>
    </location>
</feature>
<dbReference type="PANTHER" id="PTHR43673">
    <property type="entry name" value="NAD(P)H NITROREDUCTASE YDGI-RELATED"/>
    <property type="match status" value="1"/>
</dbReference>
<comment type="similarity">
    <text evidence="2">Belongs to the nitroreductase family.</text>
</comment>
<gene>
    <name evidence="8" type="ORF">FUA26_01900</name>
</gene>
<keyword evidence="3" id="KW-0285">Flavoprotein</keyword>
<evidence type="ECO:0000256" key="2">
    <source>
        <dbReference type="ARBA" id="ARBA00007118"/>
    </source>
</evidence>
<evidence type="ECO:0000259" key="7">
    <source>
        <dbReference type="Pfam" id="PF00881"/>
    </source>
</evidence>
<dbReference type="InterPro" id="IPR029479">
    <property type="entry name" value="Nitroreductase"/>
</dbReference>
<dbReference type="CDD" id="cd02149">
    <property type="entry name" value="NfsB-like"/>
    <property type="match status" value="1"/>
</dbReference>
<organism evidence="8 9">
    <name type="scientific">Seonamhaeicola algicola</name>
    <dbReference type="NCBI Taxonomy" id="1719036"/>
    <lineage>
        <taxon>Bacteria</taxon>
        <taxon>Pseudomonadati</taxon>
        <taxon>Bacteroidota</taxon>
        <taxon>Flavobacteriia</taxon>
        <taxon>Flavobacteriales</taxon>
        <taxon>Flavobacteriaceae</taxon>
    </lineage>
</organism>
<proteinExistence type="inferred from homology"/>
<evidence type="ECO:0000256" key="6">
    <source>
        <dbReference type="ARBA" id="ARBA00023002"/>
    </source>
</evidence>
<keyword evidence="6" id="KW-0560">Oxidoreductase</keyword>
<sequence>MQLINHLKWRYATKKFDPSKDVSELDIEKLKKAIQLSPSSYGLQLYKVLVIKNKVLKEELLPASWNQNQVVDASHLFVFCQYSSVTSKDIDNIINLTAITQNTNFKKLEPYGDFIKSKINEKTDIEKNSWLKAQTYIALTNLLGACAELKIDSCPLEGFDTESYNKILNLSNKGLKATVIAAVGYRHNHDHTIERKKVRKPIDVLFETI</sequence>
<reference evidence="9" key="1">
    <citation type="submission" date="2019-08" db="EMBL/GenBank/DDBJ databases">
        <title>Seonamhaeicola sediminis sp. nov., isolated from marine sediment.</title>
        <authorList>
            <person name="Cao W.R."/>
        </authorList>
    </citation>
    <scope>NUCLEOTIDE SEQUENCE [LARGE SCALE GENOMIC DNA]</scope>
    <source>
        <strain evidence="9">Gy8</strain>
    </source>
</reference>
<dbReference type="SUPFAM" id="SSF55469">
    <property type="entry name" value="FMN-dependent nitroreductase-like"/>
    <property type="match status" value="1"/>
</dbReference>
<protein>
    <submittedName>
        <fullName evidence="8">NAD(P)H-dependent oxidoreductase</fullName>
    </submittedName>
</protein>
<comment type="cofactor">
    <cofactor evidence="1">
        <name>FMN</name>
        <dbReference type="ChEBI" id="CHEBI:58210"/>
    </cofactor>
</comment>
<dbReference type="InterPro" id="IPR000415">
    <property type="entry name" value="Nitroreductase-like"/>
</dbReference>
<keyword evidence="4" id="KW-0288">FMN</keyword>
<evidence type="ECO:0000256" key="1">
    <source>
        <dbReference type="ARBA" id="ARBA00001917"/>
    </source>
</evidence>
<keyword evidence="5" id="KW-0521">NADP</keyword>
<dbReference type="PANTHER" id="PTHR43673:SF2">
    <property type="entry name" value="NITROREDUCTASE"/>
    <property type="match status" value="1"/>
</dbReference>
<dbReference type="Gene3D" id="3.40.109.10">
    <property type="entry name" value="NADH Oxidase"/>
    <property type="match status" value="1"/>
</dbReference>
<keyword evidence="9" id="KW-1185">Reference proteome</keyword>
<evidence type="ECO:0000256" key="3">
    <source>
        <dbReference type="ARBA" id="ARBA00022630"/>
    </source>
</evidence>
<dbReference type="InterPro" id="IPR033878">
    <property type="entry name" value="NfsB-like"/>
</dbReference>
<evidence type="ECO:0000313" key="9">
    <source>
        <dbReference type="Proteomes" id="UP000321790"/>
    </source>
</evidence>
<evidence type="ECO:0000256" key="5">
    <source>
        <dbReference type="ARBA" id="ARBA00022857"/>
    </source>
</evidence>
<dbReference type="OrthoDB" id="9809288at2"/>
<dbReference type="GO" id="GO:0016491">
    <property type="term" value="F:oxidoreductase activity"/>
    <property type="evidence" value="ECO:0007669"/>
    <property type="project" value="UniProtKB-KW"/>
</dbReference>
<dbReference type="EMBL" id="VOSC01000007">
    <property type="protein sequence ID" value="TXE13856.1"/>
    <property type="molecule type" value="Genomic_DNA"/>
</dbReference>
<evidence type="ECO:0000313" key="8">
    <source>
        <dbReference type="EMBL" id="TXE13856.1"/>
    </source>
</evidence>